<dbReference type="EMBL" id="VDMP01000015">
    <property type="protein sequence ID" value="TNM47237.1"/>
    <property type="molecule type" value="Genomic_DNA"/>
</dbReference>
<name>A0A5C4WG06_9ACTN</name>
<dbReference type="OrthoDB" id="3826662at2"/>
<evidence type="ECO:0000313" key="1">
    <source>
        <dbReference type="EMBL" id="TNM47237.1"/>
    </source>
</evidence>
<accession>A0A5C4WG06</accession>
<reference evidence="1 2" key="1">
    <citation type="journal article" date="2016" name="Int. J. Syst. Evol. Microbiol.">
        <title>Nocardioides albidus sp. nov., an actinobacterium isolated from garden soil.</title>
        <authorList>
            <person name="Singh H."/>
            <person name="Du J."/>
            <person name="Trinh H."/>
            <person name="Won K."/>
            <person name="Yang J.E."/>
            <person name="Yin C."/>
            <person name="Kook M."/>
            <person name="Yi T.H."/>
        </authorList>
    </citation>
    <scope>NUCLEOTIDE SEQUENCE [LARGE SCALE GENOMIC DNA]</scope>
    <source>
        <strain evidence="1 2">CCTCC AB 2015297</strain>
    </source>
</reference>
<gene>
    <name evidence="1" type="ORF">FHP29_03465</name>
</gene>
<evidence type="ECO:0000313" key="2">
    <source>
        <dbReference type="Proteomes" id="UP000313231"/>
    </source>
</evidence>
<sequence length="144" mass="15438">MTPPEHGILGRVAGAVTGKVVDAVPVEEILEHVDLDAVLDQVDVNHLLDRIDVNRFLDRVDLDRLLARADVNALLAGVDLEDLVQRAGIPDVVASTTGDLLGRTLDVARRQVVGLDAVVTGLVDRLLRRRGPAPLGPVLLVGER</sequence>
<organism evidence="1 2">
    <name type="scientific">Nocardioides albidus</name>
    <dbReference type="NCBI Taxonomy" id="1517589"/>
    <lineage>
        <taxon>Bacteria</taxon>
        <taxon>Bacillati</taxon>
        <taxon>Actinomycetota</taxon>
        <taxon>Actinomycetes</taxon>
        <taxon>Propionibacteriales</taxon>
        <taxon>Nocardioidaceae</taxon>
        <taxon>Nocardioides</taxon>
    </lineage>
</organism>
<dbReference type="RefSeq" id="WP_139621464.1">
    <property type="nucleotide sequence ID" value="NZ_VDMP01000015.1"/>
</dbReference>
<dbReference type="AlphaFoldDB" id="A0A5C4WG06"/>
<comment type="caution">
    <text evidence="1">The sequence shown here is derived from an EMBL/GenBank/DDBJ whole genome shotgun (WGS) entry which is preliminary data.</text>
</comment>
<keyword evidence="2" id="KW-1185">Reference proteome</keyword>
<dbReference type="Proteomes" id="UP000313231">
    <property type="component" value="Unassembled WGS sequence"/>
</dbReference>
<protein>
    <submittedName>
        <fullName evidence="1">Uncharacterized protein</fullName>
    </submittedName>
</protein>
<proteinExistence type="predicted"/>